<reference evidence="6 7" key="1">
    <citation type="journal article" date="2015" name="Nature">
        <title>rRNA introns, odd ribosomes, and small enigmatic genomes across a large radiation of phyla.</title>
        <authorList>
            <person name="Brown C.T."/>
            <person name="Hug L.A."/>
            <person name="Thomas B.C."/>
            <person name="Sharon I."/>
            <person name="Castelle C.J."/>
            <person name="Singh A."/>
            <person name="Wilkins M.J."/>
            <person name="Williams K.H."/>
            <person name="Banfield J.F."/>
        </authorList>
    </citation>
    <scope>NUCLEOTIDE SEQUENCE [LARGE SCALE GENOMIC DNA]</scope>
    <source>
        <strain evidence="7">GW2011_GWA1_39_13</strain>
    </source>
</reference>
<keyword evidence="2 5" id="KW-0812">Transmembrane</keyword>
<dbReference type="GO" id="GO:0016020">
    <property type="term" value="C:membrane"/>
    <property type="evidence" value="ECO:0007669"/>
    <property type="project" value="UniProtKB-SubCell"/>
</dbReference>
<dbReference type="Proteomes" id="UP000034845">
    <property type="component" value="Unassembled WGS sequence"/>
</dbReference>
<evidence type="ECO:0000256" key="1">
    <source>
        <dbReference type="ARBA" id="ARBA00004141"/>
    </source>
</evidence>
<evidence type="ECO:0000313" key="7">
    <source>
        <dbReference type="Proteomes" id="UP000034845"/>
    </source>
</evidence>
<keyword evidence="4 5" id="KW-0472">Membrane</keyword>
<feature type="transmembrane region" description="Helical" evidence="5">
    <location>
        <begin position="66"/>
        <end position="89"/>
    </location>
</feature>
<name>A0A0G0MHG4_YANXG</name>
<feature type="transmembrane region" description="Helical" evidence="5">
    <location>
        <begin position="7"/>
        <end position="25"/>
    </location>
</feature>
<proteinExistence type="predicted"/>
<accession>A0A0G0MHG4</accession>
<sequence length="125" mass="14430">MYQSLKYSNLVLRLSLAIVFFWFGIDKFLHPDYWVNAWVPQSIASFAENFKIRPTDLIYMSGVFEVLVGISLATDIFITFFSFAGLIFLGSIMLFSGFSEVLVRDVGLMGVFLSLIFWPKQRNYQ</sequence>
<evidence type="ECO:0000256" key="2">
    <source>
        <dbReference type="ARBA" id="ARBA00022692"/>
    </source>
</evidence>
<comment type="caution">
    <text evidence="6">The sequence shown here is derived from an EMBL/GenBank/DDBJ whole genome shotgun (WGS) entry which is preliminary data.</text>
</comment>
<dbReference type="InterPro" id="IPR032808">
    <property type="entry name" value="DoxX"/>
</dbReference>
<evidence type="ECO:0000256" key="3">
    <source>
        <dbReference type="ARBA" id="ARBA00022989"/>
    </source>
</evidence>
<organism evidence="6 7">
    <name type="scientific">Yanofskybacteria sp. (strain GW2011_GWA1_39_13)</name>
    <dbReference type="NCBI Taxonomy" id="1619019"/>
    <lineage>
        <taxon>Bacteria</taxon>
        <taxon>Candidatus Yanofskyibacteriota</taxon>
    </lineage>
</organism>
<evidence type="ECO:0008006" key="8">
    <source>
        <dbReference type="Google" id="ProtNLM"/>
    </source>
</evidence>
<dbReference type="Pfam" id="PF07681">
    <property type="entry name" value="DoxX"/>
    <property type="match status" value="1"/>
</dbReference>
<evidence type="ECO:0000313" key="6">
    <source>
        <dbReference type="EMBL" id="KKR02583.1"/>
    </source>
</evidence>
<protein>
    <recommendedName>
        <fullName evidence="8">DoxX family protein</fullName>
    </recommendedName>
</protein>
<dbReference type="AlphaFoldDB" id="A0A0G0MHG4"/>
<gene>
    <name evidence="6" type="ORF">UT29_C0001G0063</name>
</gene>
<evidence type="ECO:0000256" key="5">
    <source>
        <dbReference type="SAM" id="Phobius"/>
    </source>
</evidence>
<keyword evidence="3 5" id="KW-1133">Transmembrane helix</keyword>
<evidence type="ECO:0000256" key="4">
    <source>
        <dbReference type="ARBA" id="ARBA00023136"/>
    </source>
</evidence>
<dbReference type="EMBL" id="LBWF01000001">
    <property type="protein sequence ID" value="KKR02583.1"/>
    <property type="molecule type" value="Genomic_DNA"/>
</dbReference>
<comment type="subcellular location">
    <subcellularLocation>
        <location evidence="1">Membrane</location>
        <topology evidence="1">Multi-pass membrane protein</topology>
    </subcellularLocation>
</comment>